<evidence type="ECO:0000313" key="2">
    <source>
        <dbReference type="EMBL" id="OGD42026.1"/>
    </source>
</evidence>
<comment type="caution">
    <text evidence="2">The sequence shown here is derived from an EMBL/GenBank/DDBJ whole genome shotgun (WGS) entry which is preliminary data.</text>
</comment>
<gene>
    <name evidence="2" type="ORF">A2567_03155</name>
</gene>
<dbReference type="Proteomes" id="UP000178974">
    <property type="component" value="Unassembled WGS sequence"/>
</dbReference>
<evidence type="ECO:0000313" key="3">
    <source>
        <dbReference type="Proteomes" id="UP000178974"/>
    </source>
</evidence>
<accession>A0A1F5CGN9</accession>
<proteinExistence type="predicted"/>
<evidence type="ECO:0000256" key="1">
    <source>
        <dbReference type="SAM" id="Phobius"/>
    </source>
</evidence>
<protein>
    <submittedName>
        <fullName evidence="2">Uncharacterized protein</fullName>
    </submittedName>
</protein>
<dbReference type="EMBL" id="MEZA01000025">
    <property type="protein sequence ID" value="OGD42026.1"/>
    <property type="molecule type" value="Genomic_DNA"/>
</dbReference>
<organism evidence="2 3">
    <name type="scientific">Candidatus Azambacteria bacterium RIFOXYD1_FULL_42_11</name>
    <dbReference type="NCBI Taxonomy" id="1797310"/>
    <lineage>
        <taxon>Bacteria</taxon>
        <taxon>Candidatus Azamiibacteriota</taxon>
    </lineage>
</organism>
<keyword evidence="1" id="KW-0812">Transmembrane</keyword>
<dbReference type="AlphaFoldDB" id="A0A1F5CGN9"/>
<keyword evidence="1" id="KW-1133">Transmembrane helix</keyword>
<sequence length="375" mass="41699">MLMAESNQKSDEDIVIRTMKEDLGIATGVIKKEVKPIPIPPLPPAQISKEAQVAAPVAPAPVLPKTPTPRVEAQTFAEQIMPPILKVPPKVIPPKEILLAPIKPLYKVAPIWIKISVIGFGVLLLVFLGLYGYWKIFVQTRLPEAPVIVSPATTTTPALPISPAATTTAPIKFWSKLPNKKVTIDLPSKTPTSLMQSLKSEAKVEETRASVKQIVISYQGKPMAAEEFFNLMSIFAPKDFLSNYENEFAFAYFSQKEGARPILILKTKNKELAKNQMADWEKTTFTNDIFPLFLTDFTLPSTPPSFRSYLFINQPVRYSNVNIPYASLNYAIYNDFLIFTTSSAGMFIVLQDLTGQSVSVNYLENLKASINEFVK</sequence>
<keyword evidence="1" id="KW-0472">Membrane</keyword>
<reference evidence="2 3" key="1">
    <citation type="journal article" date="2016" name="Nat. Commun.">
        <title>Thousands of microbial genomes shed light on interconnected biogeochemical processes in an aquifer system.</title>
        <authorList>
            <person name="Anantharaman K."/>
            <person name="Brown C.T."/>
            <person name="Hug L.A."/>
            <person name="Sharon I."/>
            <person name="Castelle C.J."/>
            <person name="Probst A.J."/>
            <person name="Thomas B.C."/>
            <person name="Singh A."/>
            <person name="Wilkins M.J."/>
            <person name="Karaoz U."/>
            <person name="Brodie E.L."/>
            <person name="Williams K.H."/>
            <person name="Hubbard S.S."/>
            <person name="Banfield J.F."/>
        </authorList>
    </citation>
    <scope>NUCLEOTIDE SEQUENCE [LARGE SCALE GENOMIC DNA]</scope>
</reference>
<feature type="transmembrane region" description="Helical" evidence="1">
    <location>
        <begin position="111"/>
        <end position="134"/>
    </location>
</feature>
<name>A0A1F5CGN9_9BACT</name>